<keyword evidence="3" id="KW-0812">Transmembrane</keyword>
<dbReference type="CDD" id="cd00383">
    <property type="entry name" value="trans_reg_C"/>
    <property type="match status" value="1"/>
</dbReference>
<evidence type="ECO:0000313" key="5">
    <source>
        <dbReference type="EMBL" id="BCQ33337.1"/>
    </source>
</evidence>
<feature type="DNA-binding region" description="OmpR/PhoB-type" evidence="2">
    <location>
        <begin position="2"/>
        <end position="102"/>
    </location>
</feature>
<keyword evidence="3" id="KW-1133">Transmembrane helix</keyword>
<keyword evidence="3" id="KW-0472">Membrane</keyword>
<dbReference type="Gene3D" id="1.10.10.10">
    <property type="entry name" value="Winged helix-like DNA-binding domain superfamily/Winged helix DNA-binding domain"/>
    <property type="match status" value="1"/>
</dbReference>
<evidence type="ECO:0000259" key="4">
    <source>
        <dbReference type="PROSITE" id="PS51755"/>
    </source>
</evidence>
<evidence type="ECO:0000256" key="3">
    <source>
        <dbReference type="SAM" id="Phobius"/>
    </source>
</evidence>
<evidence type="ECO:0000256" key="1">
    <source>
        <dbReference type="ARBA" id="ARBA00023125"/>
    </source>
</evidence>
<dbReference type="SUPFAM" id="SSF46894">
    <property type="entry name" value="C-terminal effector domain of the bipartite response regulators"/>
    <property type="match status" value="1"/>
</dbReference>
<dbReference type="EMBL" id="AP024329">
    <property type="protein sequence ID" value="BCQ33337.1"/>
    <property type="molecule type" value="Genomic_DNA"/>
</dbReference>
<dbReference type="Proteomes" id="UP000677515">
    <property type="component" value="Chromosome"/>
</dbReference>
<sequence length="309" mass="35551">MTADYIIHHWYVDFSSGTLLHQLSGEERRLGEYQFKLLLVLAENAGKTLSRDELTTLVWERRVIGINSLPNAIHALRVALEDDGKQQRIIKTIPKKGYILEAEFCQRICYDKEEADSLTDASQQTSVQEERIPPQDMHQVEPAILPGLAETETTINAEPKPRLRRVFWLWLIFFQALLLLCVLAWAGRALFPVNSSELVKKNSVPYSHIQLMELRRGWDNTSASYDLNKLLGPVLFTLNQNLKNQKVNMEIFYYTSGTTLNYTMTLSNQCDRKQLAMNIINWRTDGAQLSALIYREGERKINEMANCVN</sequence>
<keyword evidence="1 2" id="KW-0238">DNA-binding</keyword>
<dbReference type="GeneID" id="99864985"/>
<dbReference type="SMART" id="SM00862">
    <property type="entry name" value="Trans_reg_C"/>
    <property type="match status" value="1"/>
</dbReference>
<feature type="domain" description="OmpR/PhoB-type" evidence="4">
    <location>
        <begin position="2"/>
        <end position="102"/>
    </location>
</feature>
<accession>A0ABM7MVT1</accession>
<evidence type="ECO:0000256" key="2">
    <source>
        <dbReference type="PROSITE-ProRule" id="PRU01091"/>
    </source>
</evidence>
<organism evidence="5 6">
    <name type="scientific">Erwinia rhapontici</name>
    <name type="common">Pectobacterium rhapontici</name>
    <dbReference type="NCBI Taxonomy" id="55212"/>
    <lineage>
        <taxon>Bacteria</taxon>
        <taxon>Pseudomonadati</taxon>
        <taxon>Pseudomonadota</taxon>
        <taxon>Gammaproteobacteria</taxon>
        <taxon>Enterobacterales</taxon>
        <taxon>Erwiniaceae</taxon>
        <taxon>Erwinia</taxon>
    </lineage>
</organism>
<name>A0ABM7MVT1_ERWRD</name>
<protein>
    <submittedName>
        <fullName evidence="5">Transcriptional regulator</fullName>
    </submittedName>
</protein>
<dbReference type="RefSeq" id="WP_133844228.1">
    <property type="nucleotide sequence ID" value="NZ_AP024329.1"/>
</dbReference>
<dbReference type="InterPro" id="IPR036388">
    <property type="entry name" value="WH-like_DNA-bd_sf"/>
</dbReference>
<feature type="transmembrane region" description="Helical" evidence="3">
    <location>
        <begin position="166"/>
        <end position="186"/>
    </location>
</feature>
<reference evidence="5 6" key="1">
    <citation type="submission" date="2021-01" db="EMBL/GenBank/DDBJ databases">
        <title>Complete genome sequence of Erwinia rhapontici MAFF 311153.</title>
        <authorList>
            <person name="Morohoshi T."/>
            <person name="Someya N."/>
        </authorList>
    </citation>
    <scope>NUCLEOTIDE SEQUENCE [LARGE SCALE GENOMIC DNA]</scope>
    <source>
        <strain evidence="5 6">MAFF 311153</strain>
    </source>
</reference>
<dbReference type="InterPro" id="IPR001867">
    <property type="entry name" value="OmpR/PhoB-type_DNA-bd"/>
</dbReference>
<gene>
    <name evidence="5" type="ORF">ERHA53_06800</name>
</gene>
<dbReference type="InterPro" id="IPR016032">
    <property type="entry name" value="Sig_transdc_resp-reg_C-effctor"/>
</dbReference>
<proteinExistence type="predicted"/>
<evidence type="ECO:0000313" key="6">
    <source>
        <dbReference type="Proteomes" id="UP000677515"/>
    </source>
</evidence>
<dbReference type="Pfam" id="PF00486">
    <property type="entry name" value="Trans_reg_C"/>
    <property type="match status" value="1"/>
</dbReference>
<dbReference type="PROSITE" id="PS51755">
    <property type="entry name" value="OMPR_PHOB"/>
    <property type="match status" value="1"/>
</dbReference>
<keyword evidence="6" id="KW-1185">Reference proteome</keyword>